<dbReference type="PRINTS" id="PR00502">
    <property type="entry name" value="NUDIXFAMILY"/>
</dbReference>
<evidence type="ECO:0000256" key="3">
    <source>
        <dbReference type="ARBA" id="ARBA00006506"/>
    </source>
</evidence>
<keyword evidence="7" id="KW-0464">Manganese</keyword>
<keyword evidence="6" id="KW-0460">Magnesium</keyword>
<dbReference type="GO" id="GO:0000287">
    <property type="term" value="F:magnesium ion binding"/>
    <property type="evidence" value="ECO:0007669"/>
    <property type="project" value="InterPro"/>
</dbReference>
<evidence type="ECO:0000256" key="8">
    <source>
        <dbReference type="RuleBase" id="RU003476"/>
    </source>
</evidence>
<dbReference type="PROSITE" id="PS51462">
    <property type="entry name" value="NUDIX"/>
    <property type="match status" value="1"/>
</dbReference>
<evidence type="ECO:0000313" key="11">
    <source>
        <dbReference type="EMBL" id="MCM0620707.1"/>
    </source>
</evidence>
<comment type="cofactor">
    <cofactor evidence="2">
        <name>Mg(2+)</name>
        <dbReference type="ChEBI" id="CHEBI:18420"/>
    </cofactor>
</comment>
<evidence type="ECO:0000256" key="9">
    <source>
        <dbReference type="SAM" id="MobiDB-lite"/>
    </source>
</evidence>
<dbReference type="GO" id="GO:0009132">
    <property type="term" value="P:nucleoside diphosphate metabolic process"/>
    <property type="evidence" value="ECO:0007669"/>
    <property type="project" value="InterPro"/>
</dbReference>
<keyword evidence="5 8" id="KW-0378">Hydrolase</keyword>
<evidence type="ECO:0000256" key="2">
    <source>
        <dbReference type="ARBA" id="ARBA00001946"/>
    </source>
</evidence>
<feature type="region of interest" description="Disordered" evidence="9">
    <location>
        <begin position="1"/>
        <end position="21"/>
    </location>
</feature>
<evidence type="ECO:0000313" key="12">
    <source>
        <dbReference type="Proteomes" id="UP001139485"/>
    </source>
</evidence>
<dbReference type="InterPro" id="IPR000059">
    <property type="entry name" value="NUDIX_hydrolase_NudL_CS"/>
</dbReference>
<evidence type="ECO:0000256" key="7">
    <source>
        <dbReference type="ARBA" id="ARBA00023211"/>
    </source>
</evidence>
<evidence type="ECO:0000256" key="1">
    <source>
        <dbReference type="ARBA" id="ARBA00001936"/>
    </source>
</evidence>
<dbReference type="Proteomes" id="UP001139485">
    <property type="component" value="Unassembled WGS sequence"/>
</dbReference>
<accession>A0A9X2IEV7</accession>
<evidence type="ECO:0000256" key="5">
    <source>
        <dbReference type="ARBA" id="ARBA00022801"/>
    </source>
</evidence>
<dbReference type="PROSITE" id="PS01293">
    <property type="entry name" value="NUDIX_COA"/>
    <property type="match status" value="1"/>
</dbReference>
<evidence type="ECO:0000259" key="10">
    <source>
        <dbReference type="PROSITE" id="PS51462"/>
    </source>
</evidence>
<dbReference type="SUPFAM" id="SSF55811">
    <property type="entry name" value="Nudix"/>
    <property type="match status" value="1"/>
</dbReference>
<dbReference type="InterPro" id="IPR045121">
    <property type="entry name" value="CoAse"/>
</dbReference>
<dbReference type="InterPro" id="IPR000086">
    <property type="entry name" value="NUDIX_hydrolase_dom"/>
</dbReference>
<dbReference type="RefSeq" id="WP_250827266.1">
    <property type="nucleotide sequence ID" value="NZ_JAMOIL010000011.1"/>
</dbReference>
<comment type="cofactor">
    <cofactor evidence="1">
        <name>Mn(2+)</name>
        <dbReference type="ChEBI" id="CHEBI:29035"/>
    </cofactor>
</comment>
<dbReference type="CDD" id="cd03426">
    <property type="entry name" value="NUDIX_CoAse_Nudt7"/>
    <property type="match status" value="1"/>
</dbReference>
<dbReference type="GO" id="GO:0010945">
    <property type="term" value="F:coenzyme A diphosphatase activity"/>
    <property type="evidence" value="ECO:0007669"/>
    <property type="project" value="InterPro"/>
</dbReference>
<proteinExistence type="inferred from homology"/>
<dbReference type="InterPro" id="IPR020084">
    <property type="entry name" value="NUDIX_hydrolase_CS"/>
</dbReference>
<reference evidence="11" key="1">
    <citation type="submission" date="2022-05" db="EMBL/GenBank/DDBJ databases">
        <authorList>
            <person name="Tuo L."/>
        </authorList>
    </citation>
    <scope>NUCLEOTIDE SEQUENCE</scope>
    <source>
        <strain evidence="11">BSK12Z-4</strain>
    </source>
</reference>
<dbReference type="Gene3D" id="3.90.79.10">
    <property type="entry name" value="Nucleoside Triphosphate Pyrophosphohydrolase"/>
    <property type="match status" value="1"/>
</dbReference>
<protein>
    <submittedName>
        <fullName evidence="11">CoA pyrophosphatase</fullName>
    </submittedName>
</protein>
<keyword evidence="12" id="KW-1185">Reference proteome</keyword>
<organism evidence="11 12">
    <name type="scientific">Nocardioides bruguierae</name>
    <dbReference type="NCBI Taxonomy" id="2945102"/>
    <lineage>
        <taxon>Bacteria</taxon>
        <taxon>Bacillati</taxon>
        <taxon>Actinomycetota</taxon>
        <taxon>Actinomycetes</taxon>
        <taxon>Propionibacteriales</taxon>
        <taxon>Nocardioidaceae</taxon>
        <taxon>Nocardioides</taxon>
    </lineage>
</organism>
<dbReference type="PANTHER" id="PTHR12992">
    <property type="entry name" value="NUDIX HYDROLASE"/>
    <property type="match status" value="1"/>
</dbReference>
<dbReference type="PROSITE" id="PS00893">
    <property type="entry name" value="NUDIX_BOX"/>
    <property type="match status" value="1"/>
</dbReference>
<dbReference type="InterPro" id="IPR015797">
    <property type="entry name" value="NUDIX_hydrolase-like_dom_sf"/>
</dbReference>
<dbReference type="EMBL" id="JAMOIL010000011">
    <property type="protein sequence ID" value="MCM0620707.1"/>
    <property type="molecule type" value="Genomic_DNA"/>
</dbReference>
<comment type="similarity">
    <text evidence="3">Belongs to the Nudix hydrolase family. PCD1 subfamily.</text>
</comment>
<dbReference type="InterPro" id="IPR020476">
    <property type="entry name" value="Nudix_hydrolase"/>
</dbReference>
<keyword evidence="4" id="KW-0479">Metal-binding</keyword>
<dbReference type="PANTHER" id="PTHR12992:SF11">
    <property type="entry name" value="MITOCHONDRIAL COENZYME A DIPHOSPHATASE NUDT8"/>
    <property type="match status" value="1"/>
</dbReference>
<comment type="caution">
    <text evidence="11">The sequence shown here is derived from an EMBL/GenBank/DDBJ whole genome shotgun (WGS) entry which is preliminary data.</text>
</comment>
<evidence type="ECO:0000256" key="4">
    <source>
        <dbReference type="ARBA" id="ARBA00022723"/>
    </source>
</evidence>
<dbReference type="AlphaFoldDB" id="A0A9X2IEV7"/>
<feature type="domain" description="Nudix hydrolase" evidence="10">
    <location>
        <begin position="61"/>
        <end position="202"/>
    </location>
</feature>
<dbReference type="GO" id="GO:0030145">
    <property type="term" value="F:manganese ion binding"/>
    <property type="evidence" value="ECO:0007669"/>
    <property type="project" value="InterPro"/>
</dbReference>
<sequence length="263" mass="28340">MSGAEAPVVGPGGADEAAQPFPAWLEPVRTATERMAAADLTRYVPPADGSARPGAVLMLFGERAGADVDPADPLAWREAGELLLTERAHDMRSHPGQVSFPGGSLDPGEGVEEAALREAQEEVGLDPGCVQVFGRLPELWLPPSNFAVTPVLGWWAVPSRVRIASEGEVHAIHRAPLAELVDPEHRRTVVHPSGYRGPGFLIGDDHDVVLWGFTGGIVARLLDFLGWAEPWDTSREAGLPDYMLAADEATRRRSRLLDIEDDL</sequence>
<name>A0A9X2IEV7_9ACTN</name>
<gene>
    <name evidence="11" type="ORF">M8330_10435</name>
</gene>
<dbReference type="Pfam" id="PF00293">
    <property type="entry name" value="NUDIX"/>
    <property type="match status" value="1"/>
</dbReference>
<evidence type="ECO:0000256" key="6">
    <source>
        <dbReference type="ARBA" id="ARBA00022842"/>
    </source>
</evidence>